<evidence type="ECO:0000256" key="2">
    <source>
        <dbReference type="ARBA" id="ARBA00001946"/>
    </source>
</evidence>
<comment type="cofactor">
    <cofactor evidence="1">
        <name>Mn(2+)</name>
        <dbReference type="ChEBI" id="CHEBI:29035"/>
    </cofactor>
</comment>
<feature type="non-terminal residue" evidence="8">
    <location>
        <position position="162"/>
    </location>
</feature>
<dbReference type="GO" id="GO:0046872">
    <property type="term" value="F:metal ion binding"/>
    <property type="evidence" value="ECO:0007669"/>
    <property type="project" value="UniProtKB-KW"/>
</dbReference>
<dbReference type="SUPFAM" id="SSF55811">
    <property type="entry name" value="Nudix"/>
    <property type="match status" value="1"/>
</dbReference>
<evidence type="ECO:0000256" key="4">
    <source>
        <dbReference type="ARBA" id="ARBA00022801"/>
    </source>
</evidence>
<keyword evidence="5" id="KW-0460">Magnesium</keyword>
<evidence type="ECO:0000313" key="8">
    <source>
        <dbReference type="EMBL" id="SVE24457.1"/>
    </source>
</evidence>
<evidence type="ECO:0000256" key="6">
    <source>
        <dbReference type="ARBA" id="ARBA00023211"/>
    </source>
</evidence>
<keyword evidence="6" id="KW-0464">Manganese</keyword>
<name>A0A383BWC7_9ZZZZ</name>
<reference evidence="8" key="1">
    <citation type="submission" date="2018-05" db="EMBL/GenBank/DDBJ databases">
        <authorList>
            <person name="Lanie J.A."/>
            <person name="Ng W.-L."/>
            <person name="Kazmierczak K.M."/>
            <person name="Andrzejewski T.M."/>
            <person name="Davidsen T.M."/>
            <person name="Wayne K.J."/>
            <person name="Tettelin H."/>
            <person name="Glass J.I."/>
            <person name="Rusch D."/>
            <person name="Podicherti R."/>
            <person name="Tsui H.-C.T."/>
            <person name="Winkler M.E."/>
        </authorList>
    </citation>
    <scope>NUCLEOTIDE SEQUENCE</scope>
</reference>
<evidence type="ECO:0000256" key="1">
    <source>
        <dbReference type="ARBA" id="ARBA00001936"/>
    </source>
</evidence>
<evidence type="ECO:0000259" key="7">
    <source>
        <dbReference type="PROSITE" id="PS51462"/>
    </source>
</evidence>
<feature type="domain" description="Nudix hydrolase" evidence="7">
    <location>
        <begin position="11"/>
        <end position="162"/>
    </location>
</feature>
<dbReference type="PANTHER" id="PTHR12318:SF0">
    <property type="entry name" value="ACYL-COENZYME A DIPHOSPHATASE NUDT19"/>
    <property type="match status" value="1"/>
</dbReference>
<dbReference type="InterPro" id="IPR000086">
    <property type="entry name" value="NUDIX_hydrolase_dom"/>
</dbReference>
<dbReference type="EMBL" id="UINC01203961">
    <property type="protein sequence ID" value="SVE24457.1"/>
    <property type="molecule type" value="Genomic_DNA"/>
</dbReference>
<organism evidence="8">
    <name type="scientific">marine metagenome</name>
    <dbReference type="NCBI Taxonomy" id="408172"/>
    <lineage>
        <taxon>unclassified sequences</taxon>
        <taxon>metagenomes</taxon>
        <taxon>ecological metagenomes</taxon>
    </lineage>
</organism>
<accession>A0A383BWC7</accession>
<dbReference type="PANTHER" id="PTHR12318">
    <property type="entry name" value="TESTOSTERONE-REGULATED PROTEIN RP2"/>
    <property type="match status" value="1"/>
</dbReference>
<dbReference type="AlphaFoldDB" id="A0A383BWC7"/>
<sequence length="162" mass="17541">MRVDVCKEKKPDISASTVLLIRDGAVGLEVFMVVRNHEIASFPGALVFPGGKVDPSDAHARPFCSGGEDLDETALSHRVAAVREAFEESGVLLARNKDGDELINAAQLEGIEARWRADLAAGAITMADVCHTEGIVLALDKMANYAHWITPRLVPKVFDTQF</sequence>
<evidence type="ECO:0000256" key="5">
    <source>
        <dbReference type="ARBA" id="ARBA00022842"/>
    </source>
</evidence>
<dbReference type="InterPro" id="IPR015797">
    <property type="entry name" value="NUDIX_hydrolase-like_dom_sf"/>
</dbReference>
<gene>
    <name evidence="8" type="ORF">METZ01_LOCUS477311</name>
</gene>
<evidence type="ECO:0000256" key="3">
    <source>
        <dbReference type="ARBA" id="ARBA00022723"/>
    </source>
</evidence>
<dbReference type="Gene3D" id="3.90.79.10">
    <property type="entry name" value="Nucleoside Triphosphate Pyrophosphohydrolase"/>
    <property type="match status" value="1"/>
</dbReference>
<dbReference type="PROSITE" id="PS51462">
    <property type="entry name" value="NUDIX"/>
    <property type="match status" value="1"/>
</dbReference>
<keyword evidence="4" id="KW-0378">Hydrolase</keyword>
<proteinExistence type="predicted"/>
<protein>
    <recommendedName>
        <fullName evidence="7">Nudix hydrolase domain-containing protein</fullName>
    </recommendedName>
</protein>
<keyword evidence="3" id="KW-0479">Metal-binding</keyword>
<comment type="cofactor">
    <cofactor evidence="2">
        <name>Mg(2+)</name>
        <dbReference type="ChEBI" id="CHEBI:18420"/>
    </cofactor>
</comment>
<dbReference type="InterPro" id="IPR039121">
    <property type="entry name" value="NUDT19"/>
</dbReference>
<dbReference type="GO" id="GO:0016818">
    <property type="term" value="F:hydrolase activity, acting on acid anhydrides, in phosphorus-containing anhydrides"/>
    <property type="evidence" value="ECO:0007669"/>
    <property type="project" value="InterPro"/>
</dbReference>